<dbReference type="Proteomes" id="UP000070544">
    <property type="component" value="Unassembled WGS sequence"/>
</dbReference>
<protein>
    <submittedName>
        <fullName evidence="1">Uncharacterized protein</fullName>
    </submittedName>
</protein>
<evidence type="ECO:0000313" key="1">
    <source>
        <dbReference type="EMBL" id="KXS19786.1"/>
    </source>
</evidence>
<dbReference type="AlphaFoldDB" id="A0A139ASR9"/>
<gene>
    <name evidence="1" type="ORF">M427DRAFT_429952</name>
</gene>
<keyword evidence="2" id="KW-1185">Reference proteome</keyword>
<accession>A0A139ASR9</accession>
<organism evidence="1 2">
    <name type="scientific">Gonapodya prolifera (strain JEL478)</name>
    <name type="common">Monoblepharis prolifera</name>
    <dbReference type="NCBI Taxonomy" id="1344416"/>
    <lineage>
        <taxon>Eukaryota</taxon>
        <taxon>Fungi</taxon>
        <taxon>Fungi incertae sedis</taxon>
        <taxon>Chytridiomycota</taxon>
        <taxon>Chytridiomycota incertae sedis</taxon>
        <taxon>Monoblepharidomycetes</taxon>
        <taxon>Monoblepharidales</taxon>
        <taxon>Gonapodyaceae</taxon>
        <taxon>Gonapodya</taxon>
    </lineage>
</organism>
<sequence length="154" mass="16964">MLSFNATMPIPKSPSVYTTPASTPKLEATPLRFSQSHSVPNRKLDFFAPNSFQMAMAELCAALAVLAPHHVPKAVEVLEKEKSRLDREAYVLKDAGLVDEVDELLDGGLQESCERLDRSFESMRIGDDPAQALSKPDEGVTMGNGFSGVHRFWE</sequence>
<evidence type="ECO:0000313" key="2">
    <source>
        <dbReference type="Proteomes" id="UP000070544"/>
    </source>
</evidence>
<proteinExistence type="predicted"/>
<reference evidence="1 2" key="1">
    <citation type="journal article" date="2015" name="Genome Biol. Evol.">
        <title>Phylogenomic analyses indicate that early fungi evolved digesting cell walls of algal ancestors of land plants.</title>
        <authorList>
            <person name="Chang Y."/>
            <person name="Wang S."/>
            <person name="Sekimoto S."/>
            <person name="Aerts A.L."/>
            <person name="Choi C."/>
            <person name="Clum A."/>
            <person name="LaButti K.M."/>
            <person name="Lindquist E.A."/>
            <person name="Yee Ngan C."/>
            <person name="Ohm R.A."/>
            <person name="Salamov A.A."/>
            <person name="Grigoriev I.V."/>
            <person name="Spatafora J.W."/>
            <person name="Berbee M.L."/>
        </authorList>
    </citation>
    <scope>NUCLEOTIDE SEQUENCE [LARGE SCALE GENOMIC DNA]</scope>
    <source>
        <strain evidence="1 2">JEL478</strain>
    </source>
</reference>
<name>A0A139ASR9_GONPJ</name>
<dbReference type="EMBL" id="KQ965737">
    <property type="protein sequence ID" value="KXS19786.1"/>
    <property type="molecule type" value="Genomic_DNA"/>
</dbReference>